<name>A0A4R7I327_9ACTN</name>
<keyword evidence="4 7" id="KW-0238">DNA-binding</keyword>
<evidence type="ECO:0000256" key="2">
    <source>
        <dbReference type="ARBA" id="ARBA00023012"/>
    </source>
</evidence>
<evidence type="ECO:0000256" key="4">
    <source>
        <dbReference type="ARBA" id="ARBA00023125"/>
    </source>
</evidence>
<dbReference type="SMART" id="SM00448">
    <property type="entry name" value="REC"/>
    <property type="match status" value="1"/>
</dbReference>
<feature type="domain" description="Response regulatory" evidence="8">
    <location>
        <begin position="2"/>
        <end position="116"/>
    </location>
</feature>
<dbReference type="Gene3D" id="1.10.10.10">
    <property type="entry name" value="Winged helix-like DNA-binding domain superfamily/Winged helix DNA-binding domain"/>
    <property type="match status" value="1"/>
</dbReference>
<dbReference type="GO" id="GO:0006355">
    <property type="term" value="P:regulation of DNA-templated transcription"/>
    <property type="evidence" value="ECO:0007669"/>
    <property type="project" value="InterPro"/>
</dbReference>
<proteinExistence type="predicted"/>
<dbReference type="AlphaFoldDB" id="A0A4R7I327"/>
<dbReference type="RefSeq" id="WP_133870239.1">
    <property type="nucleotide sequence ID" value="NZ_SOAU01000001.1"/>
</dbReference>
<evidence type="ECO:0000259" key="8">
    <source>
        <dbReference type="PROSITE" id="PS50110"/>
    </source>
</evidence>
<dbReference type="Proteomes" id="UP000294558">
    <property type="component" value="Unassembled WGS sequence"/>
</dbReference>
<dbReference type="Gene3D" id="3.40.50.2300">
    <property type="match status" value="1"/>
</dbReference>
<dbReference type="OrthoDB" id="9812490at2"/>
<evidence type="ECO:0000313" key="10">
    <source>
        <dbReference type="EMBL" id="TDT17991.1"/>
    </source>
</evidence>
<evidence type="ECO:0000259" key="9">
    <source>
        <dbReference type="PROSITE" id="PS51755"/>
    </source>
</evidence>
<evidence type="ECO:0000256" key="1">
    <source>
        <dbReference type="ARBA" id="ARBA00022553"/>
    </source>
</evidence>
<dbReference type="CDD" id="cd00383">
    <property type="entry name" value="trans_reg_C"/>
    <property type="match status" value="1"/>
</dbReference>
<dbReference type="SMART" id="SM00862">
    <property type="entry name" value="Trans_reg_C"/>
    <property type="match status" value="1"/>
</dbReference>
<evidence type="ECO:0000256" key="7">
    <source>
        <dbReference type="PROSITE-ProRule" id="PRU01091"/>
    </source>
</evidence>
<dbReference type="EMBL" id="SOAU01000001">
    <property type="protein sequence ID" value="TDT17991.1"/>
    <property type="molecule type" value="Genomic_DNA"/>
</dbReference>
<evidence type="ECO:0000313" key="11">
    <source>
        <dbReference type="Proteomes" id="UP000294558"/>
    </source>
</evidence>
<keyword evidence="3" id="KW-0805">Transcription regulation</keyword>
<dbReference type="InterPro" id="IPR011006">
    <property type="entry name" value="CheY-like_superfamily"/>
</dbReference>
<accession>A0A4R7I327</accession>
<dbReference type="PROSITE" id="PS51755">
    <property type="entry name" value="OMPR_PHOB"/>
    <property type="match status" value="1"/>
</dbReference>
<feature type="DNA-binding region" description="OmpR/PhoB-type" evidence="7">
    <location>
        <begin position="124"/>
        <end position="219"/>
    </location>
</feature>
<protein>
    <submittedName>
        <fullName evidence="10">DNA-binding response OmpR family regulator</fullName>
    </submittedName>
</protein>
<gene>
    <name evidence="10" type="ORF">BDK89_3605</name>
</gene>
<dbReference type="Pfam" id="PF00072">
    <property type="entry name" value="Response_reg"/>
    <property type="match status" value="1"/>
</dbReference>
<evidence type="ECO:0000256" key="6">
    <source>
        <dbReference type="PROSITE-ProRule" id="PRU00169"/>
    </source>
</evidence>
<evidence type="ECO:0000256" key="3">
    <source>
        <dbReference type="ARBA" id="ARBA00023015"/>
    </source>
</evidence>
<dbReference type="PROSITE" id="PS50110">
    <property type="entry name" value="RESPONSE_REGULATORY"/>
    <property type="match status" value="1"/>
</dbReference>
<keyword evidence="11" id="KW-1185">Reference proteome</keyword>
<keyword evidence="1 6" id="KW-0597">Phosphoprotein</keyword>
<dbReference type="SUPFAM" id="SSF46894">
    <property type="entry name" value="C-terminal effector domain of the bipartite response regulators"/>
    <property type="match status" value="1"/>
</dbReference>
<sequence>MRLLVVDDEVRLAESIARALRAEGFDVDMVHDGNDAVWQAQQVDYAVIILDIMLPGLNGFAVCRDLRAAGNTTPILMLTAKEGEYDEAEALDTGADDYLRKPFSLVVLVARIRALLRRGRAASVDEITVGELHLDRGQVSATWGDTDAVQLTPREFAVIDHLARQAPDVVTKQGLVDAVWGFDFAGDPNIAEVYVGYLRRKLGRDVIRTVRHVGYQITGEPTETDES</sequence>
<keyword evidence="5" id="KW-0804">Transcription</keyword>
<reference evidence="10 11" key="1">
    <citation type="submission" date="2019-03" db="EMBL/GenBank/DDBJ databases">
        <title>Sequencing the genomes of 1000 actinobacteria strains.</title>
        <authorList>
            <person name="Klenk H.-P."/>
        </authorList>
    </citation>
    <scope>NUCLEOTIDE SEQUENCE [LARGE SCALE GENOMIC DNA]</scope>
    <source>
        <strain evidence="10 11">DSM 18936</strain>
    </source>
</reference>
<comment type="caution">
    <text evidence="10">The sequence shown here is derived from an EMBL/GenBank/DDBJ whole genome shotgun (WGS) entry which is preliminary data.</text>
</comment>
<dbReference type="Gene3D" id="6.10.250.690">
    <property type="match status" value="1"/>
</dbReference>
<keyword evidence="2" id="KW-0902">Two-component regulatory system</keyword>
<dbReference type="InterPro" id="IPR001867">
    <property type="entry name" value="OmpR/PhoB-type_DNA-bd"/>
</dbReference>
<dbReference type="PANTHER" id="PTHR48111:SF36">
    <property type="entry name" value="TRANSCRIPTIONAL REGULATORY PROTEIN CUTR"/>
    <property type="match status" value="1"/>
</dbReference>
<dbReference type="GO" id="GO:0000156">
    <property type="term" value="F:phosphorelay response regulator activity"/>
    <property type="evidence" value="ECO:0007669"/>
    <property type="project" value="TreeGrafter"/>
</dbReference>
<evidence type="ECO:0000256" key="5">
    <source>
        <dbReference type="ARBA" id="ARBA00023163"/>
    </source>
</evidence>
<dbReference type="PANTHER" id="PTHR48111">
    <property type="entry name" value="REGULATOR OF RPOS"/>
    <property type="match status" value="1"/>
</dbReference>
<dbReference type="GO" id="GO:0032993">
    <property type="term" value="C:protein-DNA complex"/>
    <property type="evidence" value="ECO:0007669"/>
    <property type="project" value="TreeGrafter"/>
</dbReference>
<dbReference type="InterPro" id="IPR039420">
    <property type="entry name" value="WalR-like"/>
</dbReference>
<feature type="domain" description="OmpR/PhoB-type" evidence="9">
    <location>
        <begin position="124"/>
        <end position="219"/>
    </location>
</feature>
<dbReference type="Pfam" id="PF00486">
    <property type="entry name" value="Trans_reg_C"/>
    <property type="match status" value="1"/>
</dbReference>
<feature type="modified residue" description="4-aspartylphosphate" evidence="6">
    <location>
        <position position="51"/>
    </location>
</feature>
<dbReference type="GO" id="GO:0000976">
    <property type="term" value="F:transcription cis-regulatory region binding"/>
    <property type="evidence" value="ECO:0007669"/>
    <property type="project" value="TreeGrafter"/>
</dbReference>
<dbReference type="InterPro" id="IPR016032">
    <property type="entry name" value="Sig_transdc_resp-reg_C-effctor"/>
</dbReference>
<organism evidence="10 11">
    <name type="scientific">Ilumatobacter fluminis</name>
    <dbReference type="NCBI Taxonomy" id="467091"/>
    <lineage>
        <taxon>Bacteria</taxon>
        <taxon>Bacillati</taxon>
        <taxon>Actinomycetota</taxon>
        <taxon>Acidimicrobiia</taxon>
        <taxon>Acidimicrobiales</taxon>
        <taxon>Ilumatobacteraceae</taxon>
        <taxon>Ilumatobacter</taxon>
    </lineage>
</organism>
<dbReference type="FunFam" id="3.40.50.2300:FF:000001">
    <property type="entry name" value="DNA-binding response regulator PhoB"/>
    <property type="match status" value="1"/>
</dbReference>
<dbReference type="InterPro" id="IPR036388">
    <property type="entry name" value="WH-like_DNA-bd_sf"/>
</dbReference>
<dbReference type="InterPro" id="IPR001789">
    <property type="entry name" value="Sig_transdc_resp-reg_receiver"/>
</dbReference>
<dbReference type="SUPFAM" id="SSF52172">
    <property type="entry name" value="CheY-like"/>
    <property type="match status" value="1"/>
</dbReference>
<dbReference type="GO" id="GO:0005829">
    <property type="term" value="C:cytosol"/>
    <property type="evidence" value="ECO:0007669"/>
    <property type="project" value="TreeGrafter"/>
</dbReference>